<comment type="caution">
    <text evidence="1">The sequence shown here is derived from an EMBL/GenBank/DDBJ whole genome shotgun (WGS) entry which is preliminary data.</text>
</comment>
<proteinExistence type="predicted"/>
<gene>
    <name evidence="1" type="ORF">SPELUC_LOCUS17368</name>
</gene>
<evidence type="ECO:0000313" key="2">
    <source>
        <dbReference type="Proteomes" id="UP000789366"/>
    </source>
</evidence>
<sequence length="42" mass="4856">EVPDGGVDIQGKFKVLNFVMQLKYHYDKDHKVDVNDVRSFCA</sequence>
<protein>
    <submittedName>
        <fullName evidence="1">16674_t:CDS:1</fullName>
    </submittedName>
</protein>
<organism evidence="1 2">
    <name type="scientific">Cetraspora pellucida</name>
    <dbReference type="NCBI Taxonomy" id="1433469"/>
    <lineage>
        <taxon>Eukaryota</taxon>
        <taxon>Fungi</taxon>
        <taxon>Fungi incertae sedis</taxon>
        <taxon>Mucoromycota</taxon>
        <taxon>Glomeromycotina</taxon>
        <taxon>Glomeromycetes</taxon>
        <taxon>Diversisporales</taxon>
        <taxon>Gigasporaceae</taxon>
        <taxon>Cetraspora</taxon>
    </lineage>
</organism>
<feature type="non-terminal residue" evidence="1">
    <location>
        <position position="42"/>
    </location>
</feature>
<evidence type="ECO:0000313" key="1">
    <source>
        <dbReference type="EMBL" id="CAG8792688.1"/>
    </source>
</evidence>
<keyword evidence="2" id="KW-1185">Reference proteome</keyword>
<name>A0ACA9RGN0_9GLOM</name>
<accession>A0ACA9RGN0</accession>
<dbReference type="EMBL" id="CAJVPW010070751">
    <property type="protein sequence ID" value="CAG8792688.1"/>
    <property type="molecule type" value="Genomic_DNA"/>
</dbReference>
<reference evidence="1" key="1">
    <citation type="submission" date="2021-06" db="EMBL/GenBank/DDBJ databases">
        <authorList>
            <person name="Kallberg Y."/>
            <person name="Tangrot J."/>
            <person name="Rosling A."/>
        </authorList>
    </citation>
    <scope>NUCLEOTIDE SEQUENCE</scope>
    <source>
        <strain evidence="1">28 12/20/2015</strain>
    </source>
</reference>
<dbReference type="Proteomes" id="UP000789366">
    <property type="component" value="Unassembled WGS sequence"/>
</dbReference>
<feature type="non-terminal residue" evidence="1">
    <location>
        <position position="1"/>
    </location>
</feature>